<feature type="domain" description="Methyltransferase" evidence="4">
    <location>
        <begin position="48"/>
        <end position="142"/>
    </location>
</feature>
<dbReference type="GO" id="GO:0032259">
    <property type="term" value="P:methylation"/>
    <property type="evidence" value="ECO:0007669"/>
    <property type="project" value="UniProtKB-KW"/>
</dbReference>
<protein>
    <submittedName>
        <fullName evidence="5">Methyltransferase type 12</fullName>
    </submittedName>
</protein>
<dbReference type="OrthoDB" id="9786503at2"/>
<reference evidence="5 6" key="1">
    <citation type="journal article" date="2009" name="Stand. Genomic Sci.">
        <title>Complete genome sequence of Stackebrandtia nassauensis type strain (LLR-40K-21).</title>
        <authorList>
            <person name="Munk C."/>
            <person name="Lapidus A."/>
            <person name="Copeland A."/>
            <person name="Jando M."/>
            <person name="Mayilraj S."/>
            <person name="Glavina Del Rio T."/>
            <person name="Nolan M."/>
            <person name="Chen F."/>
            <person name="Lucas S."/>
            <person name="Tice H."/>
            <person name="Cheng J.F."/>
            <person name="Han C."/>
            <person name="Detter J.C."/>
            <person name="Bruce D."/>
            <person name="Goodwin L."/>
            <person name="Chain P."/>
            <person name="Pitluck S."/>
            <person name="Goker M."/>
            <person name="Ovchinikova G."/>
            <person name="Pati A."/>
            <person name="Ivanova N."/>
            <person name="Mavromatis K."/>
            <person name="Chen A."/>
            <person name="Palaniappan K."/>
            <person name="Land M."/>
            <person name="Hauser L."/>
            <person name="Chang Y.J."/>
            <person name="Jeffries C.D."/>
            <person name="Bristow J."/>
            <person name="Eisen J.A."/>
            <person name="Markowitz V."/>
            <person name="Hugenholtz P."/>
            <person name="Kyrpides N.C."/>
            <person name="Klenk H.P."/>
        </authorList>
    </citation>
    <scope>NUCLEOTIDE SEQUENCE [LARGE SCALE GENOMIC DNA]</scope>
    <source>
        <strain evidence="6">DSM 44728 / CIP 108903 / NRRL B-16338 / NBRC 102104 / LLR-40K-21</strain>
    </source>
</reference>
<dbReference type="eggNOG" id="COG2813">
    <property type="taxonomic scope" value="Bacteria"/>
</dbReference>
<organism evidence="5 6">
    <name type="scientific">Stackebrandtia nassauensis (strain DSM 44728 / CIP 108903 / NRRL B-16338 / NBRC 102104 / LLR-40K-21)</name>
    <dbReference type="NCBI Taxonomy" id="446470"/>
    <lineage>
        <taxon>Bacteria</taxon>
        <taxon>Bacillati</taxon>
        <taxon>Actinomycetota</taxon>
        <taxon>Actinomycetes</taxon>
        <taxon>Glycomycetales</taxon>
        <taxon>Glycomycetaceae</taxon>
        <taxon>Stackebrandtia</taxon>
    </lineage>
</organism>
<name>D3PUQ3_STANL</name>
<dbReference type="STRING" id="446470.Snas_5293"/>
<evidence type="ECO:0000256" key="3">
    <source>
        <dbReference type="ARBA" id="ARBA00022691"/>
    </source>
</evidence>
<keyword evidence="6" id="KW-1185">Reference proteome</keyword>
<gene>
    <name evidence="5" type="ordered locus">Snas_5293</name>
</gene>
<keyword evidence="3" id="KW-0949">S-adenosyl-L-methionine</keyword>
<dbReference type="Proteomes" id="UP000000844">
    <property type="component" value="Chromosome"/>
</dbReference>
<dbReference type="AlphaFoldDB" id="D3PUQ3"/>
<dbReference type="Gene3D" id="3.40.50.150">
    <property type="entry name" value="Vaccinia Virus protein VP39"/>
    <property type="match status" value="1"/>
</dbReference>
<evidence type="ECO:0000259" key="4">
    <source>
        <dbReference type="Pfam" id="PF13649"/>
    </source>
</evidence>
<proteinExistence type="predicted"/>
<dbReference type="CDD" id="cd02440">
    <property type="entry name" value="AdoMet_MTases"/>
    <property type="match status" value="1"/>
</dbReference>
<dbReference type="RefSeq" id="WP_013020498.1">
    <property type="nucleotide sequence ID" value="NC_013947.1"/>
</dbReference>
<evidence type="ECO:0000313" key="6">
    <source>
        <dbReference type="Proteomes" id="UP000000844"/>
    </source>
</evidence>
<dbReference type="InterPro" id="IPR041698">
    <property type="entry name" value="Methyltransf_25"/>
</dbReference>
<evidence type="ECO:0000313" key="5">
    <source>
        <dbReference type="EMBL" id="ADD44927.1"/>
    </source>
</evidence>
<evidence type="ECO:0000256" key="2">
    <source>
        <dbReference type="ARBA" id="ARBA00022679"/>
    </source>
</evidence>
<dbReference type="SUPFAM" id="SSF53335">
    <property type="entry name" value="S-adenosyl-L-methionine-dependent methyltransferases"/>
    <property type="match status" value="1"/>
</dbReference>
<sequence>MHTHDSTEQPPSPEAFWEERYRSRDRVWSGRPNPVLVDTVADVEPGTVLDLGCGEGGDAVWLASKGWRVTSVDISGTAIARTLDNAKAAGVGDRVRGERHDLAETFPDGAFDLISAQFLQSPLEFPRELVLRRAAHALNPGGLLLIVDHGAAPPWSDHKDHYFPSATEVHEGLDLDPDEWRAERVGSAERDATGPDGQTGVLIDNVIAIRRRGD</sequence>
<dbReference type="EMBL" id="CP001778">
    <property type="protein sequence ID" value="ADD44927.1"/>
    <property type="molecule type" value="Genomic_DNA"/>
</dbReference>
<evidence type="ECO:0000256" key="1">
    <source>
        <dbReference type="ARBA" id="ARBA00022603"/>
    </source>
</evidence>
<keyword evidence="1 5" id="KW-0489">Methyltransferase</keyword>
<dbReference type="Pfam" id="PF13649">
    <property type="entry name" value="Methyltransf_25"/>
    <property type="match status" value="1"/>
</dbReference>
<keyword evidence="2 5" id="KW-0808">Transferase</keyword>
<dbReference type="GO" id="GO:0008168">
    <property type="term" value="F:methyltransferase activity"/>
    <property type="evidence" value="ECO:0007669"/>
    <property type="project" value="UniProtKB-KW"/>
</dbReference>
<dbReference type="InterPro" id="IPR029063">
    <property type="entry name" value="SAM-dependent_MTases_sf"/>
</dbReference>
<dbReference type="PANTHER" id="PTHR43464:SF19">
    <property type="entry name" value="UBIQUINONE BIOSYNTHESIS O-METHYLTRANSFERASE, MITOCHONDRIAL"/>
    <property type="match status" value="1"/>
</dbReference>
<dbReference type="HOGENOM" id="CLU_056435_0_0_11"/>
<dbReference type="KEGG" id="sna:Snas_5293"/>
<accession>D3PUQ3</accession>
<dbReference type="PANTHER" id="PTHR43464">
    <property type="entry name" value="METHYLTRANSFERASE"/>
    <property type="match status" value="1"/>
</dbReference>